<feature type="transmembrane region" description="Helical" evidence="7">
    <location>
        <begin position="262"/>
        <end position="284"/>
    </location>
</feature>
<keyword evidence="4 7" id="KW-0472">Membrane</keyword>
<keyword evidence="2 7" id="KW-0812">Transmembrane</keyword>
<name>A0A8H7WHA5_9HELO</name>
<dbReference type="OrthoDB" id="5342292at2759"/>
<reference evidence="10" key="1">
    <citation type="submission" date="2021-02" db="EMBL/GenBank/DDBJ databases">
        <title>Genome sequence Cadophora malorum strain M34.</title>
        <authorList>
            <person name="Stefanovic E."/>
            <person name="Vu D."/>
            <person name="Scully C."/>
            <person name="Dijksterhuis J."/>
            <person name="Roader J."/>
            <person name="Houbraken J."/>
        </authorList>
    </citation>
    <scope>NUCLEOTIDE SEQUENCE</scope>
    <source>
        <strain evidence="10">M34</strain>
    </source>
</reference>
<evidence type="ECO:0000256" key="7">
    <source>
        <dbReference type="SAM" id="Phobius"/>
    </source>
</evidence>
<feature type="transmembrane region" description="Helical" evidence="7">
    <location>
        <begin position="217"/>
        <end position="239"/>
    </location>
</feature>
<comment type="similarity">
    <text evidence="5">Belongs to the SAT4 family.</text>
</comment>
<feature type="chain" id="PRO_5034396364" description="Rhodopsin domain-containing protein" evidence="8">
    <location>
        <begin position="19"/>
        <end position="644"/>
    </location>
</feature>
<feature type="compositionally biased region" description="Polar residues" evidence="6">
    <location>
        <begin position="538"/>
        <end position="556"/>
    </location>
</feature>
<feature type="signal peptide" evidence="8">
    <location>
        <begin position="1"/>
        <end position="18"/>
    </location>
</feature>
<feature type="domain" description="Rhodopsin" evidence="9">
    <location>
        <begin position="123"/>
        <end position="360"/>
    </location>
</feature>
<comment type="caution">
    <text evidence="10">The sequence shown here is derived from an EMBL/GenBank/DDBJ whole genome shotgun (WGS) entry which is preliminary data.</text>
</comment>
<accession>A0A8H7WHA5</accession>
<dbReference type="Proteomes" id="UP000664132">
    <property type="component" value="Unassembled WGS sequence"/>
</dbReference>
<evidence type="ECO:0000259" key="9">
    <source>
        <dbReference type="Pfam" id="PF20684"/>
    </source>
</evidence>
<evidence type="ECO:0000256" key="8">
    <source>
        <dbReference type="SAM" id="SignalP"/>
    </source>
</evidence>
<keyword evidence="3 7" id="KW-1133">Transmembrane helix</keyword>
<evidence type="ECO:0000256" key="4">
    <source>
        <dbReference type="ARBA" id="ARBA00023136"/>
    </source>
</evidence>
<dbReference type="PANTHER" id="PTHR33048:SF158">
    <property type="entry name" value="MEMBRANE PROTEIN PTH11-LIKE, PUTATIVE-RELATED"/>
    <property type="match status" value="1"/>
</dbReference>
<evidence type="ECO:0000256" key="6">
    <source>
        <dbReference type="SAM" id="MobiDB-lite"/>
    </source>
</evidence>
<dbReference type="Pfam" id="PF20684">
    <property type="entry name" value="Fung_rhodopsin"/>
    <property type="match status" value="1"/>
</dbReference>
<feature type="compositionally biased region" description="Low complexity" evidence="6">
    <location>
        <begin position="570"/>
        <end position="580"/>
    </location>
</feature>
<dbReference type="AlphaFoldDB" id="A0A8H7WHA5"/>
<proteinExistence type="inferred from homology"/>
<evidence type="ECO:0000313" key="11">
    <source>
        <dbReference type="Proteomes" id="UP000664132"/>
    </source>
</evidence>
<evidence type="ECO:0000256" key="5">
    <source>
        <dbReference type="ARBA" id="ARBA00038359"/>
    </source>
</evidence>
<sequence length="644" mass="72050">MRPLTLLFALQMFAVVLAQQSTPLEQYLATYPDCAEQCTVPVVDGLGYRNGSIAEISAVLCPNISSMRTISACVQTTCSATDAAIAWPFQKSLCQDFPTPSRSAYIRNLTIIMALLAAVFVLLRCYSRMVIVKRFWWDDWNTAVAALFMIMIAVVMIWDSTIGLGLHAWDVDDPGNLVQIAKVFYVMKLFYIIVQVLLKVSILLFYLRVFPVPWIQILTWILIVFTLLHGVGFFFPILFQCKPVALLWNPRLEGHCIQLETIIFPGAIFSIVEDLAILLLPIPCLSKLNVGKGKKISLISMFSVGIIACVISIIRVKPVIYYRDTLDQSWDTIHLLAWSEAELTVATICVCLPSIKPILNHHVPRYFGSNSGVGFVVGNLSPEPRSADRDLINSVQSENQRTWLGSRLTFKTLSTFGKTSKQLSEGSDFVSGSAARGEGNVDETERKGWREINYQPEERKDLPTRESQMPRIPRRALITLADDEMRISIDRDRDPWMDKVKRIRHLSEATYESSIPRSAAGSRAEESLVSMATVPDQAEQSRLSETGETGERGQSMTEVREVPIFLEENSSQAGQASSYDDASDADAVSNETRSVGRSWRSWSWHGGPQRRAWRISSVRISRFRISAFGPRSDGSSLVESGAEV</sequence>
<feature type="transmembrane region" description="Helical" evidence="7">
    <location>
        <begin position="296"/>
        <end position="314"/>
    </location>
</feature>
<feature type="transmembrane region" description="Helical" evidence="7">
    <location>
        <begin position="189"/>
        <end position="210"/>
    </location>
</feature>
<feature type="region of interest" description="Disordered" evidence="6">
    <location>
        <begin position="510"/>
        <end position="556"/>
    </location>
</feature>
<dbReference type="GO" id="GO:0016020">
    <property type="term" value="C:membrane"/>
    <property type="evidence" value="ECO:0007669"/>
    <property type="project" value="UniProtKB-SubCell"/>
</dbReference>
<evidence type="ECO:0000256" key="1">
    <source>
        <dbReference type="ARBA" id="ARBA00004141"/>
    </source>
</evidence>
<gene>
    <name evidence="10" type="ORF">IFR04_002120</name>
</gene>
<evidence type="ECO:0000256" key="2">
    <source>
        <dbReference type="ARBA" id="ARBA00022692"/>
    </source>
</evidence>
<keyword evidence="11" id="KW-1185">Reference proteome</keyword>
<organism evidence="10 11">
    <name type="scientific">Cadophora malorum</name>
    <dbReference type="NCBI Taxonomy" id="108018"/>
    <lineage>
        <taxon>Eukaryota</taxon>
        <taxon>Fungi</taxon>
        <taxon>Dikarya</taxon>
        <taxon>Ascomycota</taxon>
        <taxon>Pezizomycotina</taxon>
        <taxon>Leotiomycetes</taxon>
        <taxon>Helotiales</taxon>
        <taxon>Ploettnerulaceae</taxon>
        <taxon>Cadophora</taxon>
    </lineage>
</organism>
<feature type="transmembrane region" description="Helical" evidence="7">
    <location>
        <begin position="144"/>
        <end position="169"/>
    </location>
</feature>
<protein>
    <recommendedName>
        <fullName evidence="9">Rhodopsin domain-containing protein</fullName>
    </recommendedName>
</protein>
<dbReference type="EMBL" id="JAFJYH010000017">
    <property type="protein sequence ID" value="KAG4424772.1"/>
    <property type="molecule type" value="Genomic_DNA"/>
</dbReference>
<evidence type="ECO:0000313" key="10">
    <source>
        <dbReference type="EMBL" id="KAG4424772.1"/>
    </source>
</evidence>
<feature type="transmembrane region" description="Helical" evidence="7">
    <location>
        <begin position="105"/>
        <end position="123"/>
    </location>
</feature>
<feature type="region of interest" description="Disordered" evidence="6">
    <location>
        <begin position="570"/>
        <end position="610"/>
    </location>
</feature>
<dbReference type="PANTHER" id="PTHR33048">
    <property type="entry name" value="PTH11-LIKE INTEGRAL MEMBRANE PROTEIN (AFU_ORTHOLOGUE AFUA_5G11245)"/>
    <property type="match status" value="1"/>
</dbReference>
<evidence type="ECO:0000256" key="3">
    <source>
        <dbReference type="ARBA" id="ARBA00022989"/>
    </source>
</evidence>
<feature type="compositionally biased region" description="Low complexity" evidence="6">
    <location>
        <begin position="593"/>
        <end position="607"/>
    </location>
</feature>
<dbReference type="InterPro" id="IPR052337">
    <property type="entry name" value="SAT4-like"/>
</dbReference>
<keyword evidence="8" id="KW-0732">Signal</keyword>
<comment type="subcellular location">
    <subcellularLocation>
        <location evidence="1">Membrane</location>
        <topology evidence="1">Multi-pass membrane protein</topology>
    </subcellularLocation>
</comment>
<dbReference type="InterPro" id="IPR049326">
    <property type="entry name" value="Rhodopsin_dom_fungi"/>
</dbReference>